<dbReference type="PIRSF" id="PIRSF012509">
    <property type="entry name" value="CamS"/>
    <property type="match status" value="1"/>
</dbReference>
<evidence type="ECO:0000313" key="3">
    <source>
        <dbReference type="Proteomes" id="UP000242662"/>
    </source>
</evidence>
<sequence>MKRLSIMGLVSMLILSGCGWFESKDKQEKQKEVMPTEDLDVTSTVEAAESYYRSIRKDGQYVHGDTRGVGASSVATQTDLNWLEMGLQQIAQEHFDIEHYYFQEGAYIQREEVEAWLKRDGEGEEEAASLGLNPPLGEGDSRKKQEENSPLIVSRLLEHNYVTKDKDDVYEMGGIVIGIALNQVYQYRFRDDNNNVVTGKTEVEKAEREKKGMEAAEKIVQRMREKPLNPEASEGEEGPTLADVPIVIALFEESEGQSVTTGHFFKVAVDTPGKGLEWSDIKQRNLYFPSAAATEEKRDDAEHFDRFQEDIQAFSENQVGVVGRARYENNHLAKLVIDLNIQYHGKTEVVALTQYVAELVKKYYKNALVDVNVSAMTGELESVISHEPKKEPFMYIVN</sequence>
<dbReference type="InterPro" id="IPR011426">
    <property type="entry name" value="CamS"/>
</dbReference>
<dbReference type="Pfam" id="PF07537">
    <property type="entry name" value="CamS"/>
    <property type="match status" value="1"/>
</dbReference>
<protein>
    <submittedName>
        <fullName evidence="2">Protein involved in sex pheromone biosynthesis</fullName>
    </submittedName>
</protein>
<dbReference type="Proteomes" id="UP000242662">
    <property type="component" value="Unassembled WGS sequence"/>
</dbReference>
<feature type="region of interest" description="Disordered" evidence="1">
    <location>
        <begin position="125"/>
        <end position="147"/>
    </location>
</feature>
<name>A0A1G6MKQ9_9BACI</name>
<dbReference type="STRING" id="1464122.SAMN05421737_11052"/>
<dbReference type="CDD" id="cd13440">
    <property type="entry name" value="CamS_repeat_2"/>
    <property type="match status" value="1"/>
</dbReference>
<keyword evidence="3" id="KW-1185">Reference proteome</keyword>
<gene>
    <name evidence="2" type="ORF">SAMN05421737_11052</name>
</gene>
<dbReference type="AlphaFoldDB" id="A0A1G6MKQ9"/>
<dbReference type="Gene3D" id="3.10.570.10">
    <property type="entry name" value="sex pheromone staph- cam373 precursor domain"/>
    <property type="match status" value="1"/>
</dbReference>
<proteinExistence type="predicted"/>
<dbReference type="RefSeq" id="WP_090776349.1">
    <property type="nucleotide sequence ID" value="NZ_FMYM01000010.1"/>
</dbReference>
<dbReference type="EMBL" id="FMYM01000010">
    <property type="protein sequence ID" value="SDC55854.1"/>
    <property type="molecule type" value="Genomic_DNA"/>
</dbReference>
<accession>A0A1G6MKQ9</accession>
<evidence type="ECO:0000313" key="2">
    <source>
        <dbReference type="EMBL" id="SDC55854.1"/>
    </source>
</evidence>
<dbReference type="PROSITE" id="PS51257">
    <property type="entry name" value="PROKAR_LIPOPROTEIN"/>
    <property type="match status" value="1"/>
</dbReference>
<reference evidence="3" key="1">
    <citation type="submission" date="2016-09" db="EMBL/GenBank/DDBJ databases">
        <authorList>
            <person name="Varghese N."/>
            <person name="Submissions S."/>
        </authorList>
    </citation>
    <scope>NUCLEOTIDE SEQUENCE [LARGE SCALE GENOMIC DNA]</scope>
    <source>
        <strain evidence="3">25nlg</strain>
    </source>
</reference>
<dbReference type="OrthoDB" id="9795361at2"/>
<evidence type="ECO:0000256" key="1">
    <source>
        <dbReference type="SAM" id="MobiDB-lite"/>
    </source>
</evidence>
<organism evidence="2 3">
    <name type="scientific">Shouchella lonarensis</name>
    <dbReference type="NCBI Taxonomy" id="1464122"/>
    <lineage>
        <taxon>Bacteria</taxon>
        <taxon>Bacillati</taxon>
        <taxon>Bacillota</taxon>
        <taxon>Bacilli</taxon>
        <taxon>Bacillales</taxon>
        <taxon>Bacillaceae</taxon>
        <taxon>Shouchella</taxon>
    </lineage>
</organism>
<dbReference type="CDD" id="cd13441">
    <property type="entry name" value="CamS_repeat_1"/>
    <property type="match status" value="1"/>
</dbReference>